<feature type="transmembrane region" description="Helical" evidence="6">
    <location>
        <begin position="140"/>
        <end position="157"/>
    </location>
</feature>
<evidence type="ECO:0000256" key="6">
    <source>
        <dbReference type="SAM" id="Phobius"/>
    </source>
</evidence>
<feature type="transmembrane region" description="Helical" evidence="6">
    <location>
        <begin position="35"/>
        <end position="58"/>
    </location>
</feature>
<gene>
    <name evidence="9" type="primary">mrpA_3</name>
    <name evidence="9" type="ORF">CALFYP39_00573</name>
</gene>
<evidence type="ECO:0000256" key="1">
    <source>
        <dbReference type="ARBA" id="ARBA00004127"/>
    </source>
</evidence>
<dbReference type="InterPro" id="IPR001516">
    <property type="entry name" value="Proton_antipo_N"/>
</dbReference>
<evidence type="ECO:0000256" key="4">
    <source>
        <dbReference type="ARBA" id="ARBA00023136"/>
    </source>
</evidence>
<feature type="transmembrane region" description="Helical" evidence="6">
    <location>
        <begin position="378"/>
        <end position="398"/>
    </location>
</feature>
<dbReference type="PANTHER" id="PTHR43373">
    <property type="entry name" value="NA(+)/H(+) ANTIPORTER SUBUNIT"/>
    <property type="match status" value="1"/>
</dbReference>
<dbReference type="GO" id="GO:0012505">
    <property type="term" value="C:endomembrane system"/>
    <property type="evidence" value="ECO:0007669"/>
    <property type="project" value="UniProtKB-SubCell"/>
</dbReference>
<protein>
    <submittedName>
        <fullName evidence="9">Na(+)/H(+) antiporter subunit A</fullName>
    </submittedName>
</protein>
<keyword evidence="3 6" id="KW-1133">Transmembrane helix</keyword>
<evidence type="ECO:0000256" key="2">
    <source>
        <dbReference type="ARBA" id="ARBA00022692"/>
    </source>
</evidence>
<dbReference type="RefSeq" id="WP_421755041.1">
    <property type="nucleotide sequence ID" value="NZ_CACRTW010000006.1"/>
</dbReference>
<feature type="transmembrane region" description="Helical" evidence="6">
    <location>
        <begin position="6"/>
        <end position="28"/>
    </location>
</feature>
<evidence type="ECO:0000313" key="9">
    <source>
        <dbReference type="EMBL" id="VYT78082.1"/>
    </source>
</evidence>
<dbReference type="InterPro" id="IPR001750">
    <property type="entry name" value="ND/Mrp_TM"/>
</dbReference>
<sequence length="469" mass="50449">MAPGTSRMLSIISSVIDVILCAVILYNARKCKSPLTAVLGVVQLVGSVVFAAMTLPAAEAVTATPLYLDYMSVIMVLAVGIVGSLICVYALGYMKDFQAHDEHESALRGQTAPDRRPQFLALMFLFLSAMFVMVTSDNLEWLFCGWEITTVCSFLMIDYTRTPEAIKNAFNQIILNMLGGIAFLAGFMYLHVNGMPLTISGMIELSSAGTAQSALLVMPVVLLSLAALTKAAQMPFHTWLLGAMVAPTPTSALLHSSTMVKAGVFLMVKLSPLYAIYPVTGFMVTSVGAITFLLAALMAISQSNAKRVLAYSTISNLGLISACLGVGAPEAVRAAIFLILFHTVAKSLLFLCVGTAEHHIDSRNIEDMDGMFSRMPRLTRLMMMGIMGMFAAPFGMLVSKWGALVAFAQTGNVLMIMVLAFGSAATFFFWGKWLAKLPGVDSTAENVEGNVHKTEWMAHNTIAALLVLC</sequence>
<evidence type="ECO:0000259" key="7">
    <source>
        <dbReference type="Pfam" id="PF00361"/>
    </source>
</evidence>
<feature type="transmembrane region" description="Helical" evidence="6">
    <location>
        <begin position="210"/>
        <end position="229"/>
    </location>
</feature>
<evidence type="ECO:0000256" key="5">
    <source>
        <dbReference type="RuleBase" id="RU000320"/>
    </source>
</evidence>
<dbReference type="PANTHER" id="PTHR43373:SF1">
    <property type="entry name" value="NA(+)_H(+) ANTIPORTER SUBUNIT A"/>
    <property type="match status" value="1"/>
</dbReference>
<feature type="transmembrane region" description="Helical" evidence="6">
    <location>
        <begin position="404"/>
        <end position="430"/>
    </location>
</feature>
<dbReference type="EMBL" id="CACRTW010000006">
    <property type="protein sequence ID" value="VYT78082.1"/>
    <property type="molecule type" value="Genomic_DNA"/>
</dbReference>
<dbReference type="Pfam" id="PF00662">
    <property type="entry name" value="Proton_antipo_N"/>
    <property type="match status" value="1"/>
</dbReference>
<dbReference type="AlphaFoldDB" id="A0A6N2ZMA7"/>
<feature type="transmembrane region" description="Helical" evidence="6">
    <location>
        <begin position="334"/>
        <end position="357"/>
    </location>
</feature>
<feature type="domain" description="NADH:quinone oxidoreductase/Mrp antiporter transmembrane" evidence="7">
    <location>
        <begin position="136"/>
        <end position="423"/>
    </location>
</feature>
<evidence type="ECO:0000256" key="3">
    <source>
        <dbReference type="ARBA" id="ARBA00022989"/>
    </source>
</evidence>
<evidence type="ECO:0000259" key="8">
    <source>
        <dbReference type="Pfam" id="PF00662"/>
    </source>
</evidence>
<dbReference type="PRINTS" id="PR01434">
    <property type="entry name" value="NADHDHGNASE5"/>
</dbReference>
<comment type="subcellular location">
    <subcellularLocation>
        <location evidence="1">Endomembrane system</location>
        <topology evidence="1">Multi-pass membrane protein</topology>
    </subcellularLocation>
    <subcellularLocation>
        <location evidence="5">Membrane</location>
        <topology evidence="5">Multi-pass membrane protein</topology>
    </subcellularLocation>
</comment>
<reference evidence="9" key="1">
    <citation type="submission" date="2019-11" db="EMBL/GenBank/DDBJ databases">
        <authorList>
            <person name="Feng L."/>
        </authorList>
    </citation>
    <scope>NUCLEOTIDE SEQUENCE</scope>
    <source>
        <strain evidence="9">CaerofaciensLFYP39</strain>
    </source>
</reference>
<dbReference type="InterPro" id="IPR050616">
    <property type="entry name" value="CPA3_Na-H_Antiporter_A"/>
</dbReference>
<feature type="transmembrane region" description="Helical" evidence="6">
    <location>
        <begin position="70"/>
        <end position="91"/>
    </location>
</feature>
<feature type="transmembrane region" description="Helical" evidence="6">
    <location>
        <begin position="169"/>
        <end position="190"/>
    </location>
</feature>
<feature type="transmembrane region" description="Helical" evidence="6">
    <location>
        <begin position="117"/>
        <end position="134"/>
    </location>
</feature>
<dbReference type="Pfam" id="PF00361">
    <property type="entry name" value="Proton_antipo_M"/>
    <property type="match status" value="1"/>
</dbReference>
<name>A0A6N2ZMA7_9ACTN</name>
<keyword evidence="4 6" id="KW-0472">Membrane</keyword>
<accession>A0A6N2ZMA7</accession>
<keyword evidence="2 5" id="KW-0812">Transmembrane</keyword>
<feature type="transmembrane region" description="Helical" evidence="6">
    <location>
        <begin position="308"/>
        <end position="328"/>
    </location>
</feature>
<feature type="transmembrane region" description="Helical" evidence="6">
    <location>
        <begin position="274"/>
        <end position="296"/>
    </location>
</feature>
<feature type="domain" description="NADH-Ubiquinone oxidoreductase (complex I) chain 5 N-terminal" evidence="8">
    <location>
        <begin position="65"/>
        <end position="96"/>
    </location>
</feature>
<organism evidence="9">
    <name type="scientific">Collinsella aerofaciens</name>
    <dbReference type="NCBI Taxonomy" id="74426"/>
    <lineage>
        <taxon>Bacteria</taxon>
        <taxon>Bacillati</taxon>
        <taxon>Actinomycetota</taxon>
        <taxon>Coriobacteriia</taxon>
        <taxon>Coriobacteriales</taxon>
        <taxon>Coriobacteriaceae</taxon>
        <taxon>Collinsella</taxon>
    </lineage>
</organism>
<feature type="transmembrane region" description="Helical" evidence="6">
    <location>
        <begin position="236"/>
        <end position="254"/>
    </location>
</feature>
<proteinExistence type="predicted"/>
<dbReference type="GO" id="GO:0016020">
    <property type="term" value="C:membrane"/>
    <property type="evidence" value="ECO:0007669"/>
    <property type="project" value="UniProtKB-SubCell"/>
</dbReference>